<evidence type="ECO:0000256" key="1">
    <source>
        <dbReference type="ARBA" id="ARBA00022679"/>
    </source>
</evidence>
<dbReference type="EMBL" id="CP042467">
    <property type="protein sequence ID" value="QED29269.1"/>
    <property type="molecule type" value="Genomic_DNA"/>
</dbReference>
<evidence type="ECO:0000313" key="3">
    <source>
        <dbReference type="EMBL" id="QED29269.1"/>
    </source>
</evidence>
<dbReference type="SUPFAM" id="SSF53335">
    <property type="entry name" value="S-adenosyl-L-methionine-dependent methyltransferases"/>
    <property type="match status" value="1"/>
</dbReference>
<keyword evidence="1 3" id="KW-0808">Transferase</keyword>
<dbReference type="AlphaFoldDB" id="A0A5B8Y0T0"/>
<evidence type="ECO:0000313" key="4">
    <source>
        <dbReference type="Proteomes" id="UP000321595"/>
    </source>
</evidence>
<gene>
    <name evidence="3" type="ORF">FRD01_18925</name>
</gene>
<dbReference type="RefSeq" id="WP_146962502.1">
    <property type="nucleotide sequence ID" value="NZ_CP042467.1"/>
</dbReference>
<name>A0A5B8Y0T0_9DELT</name>
<keyword evidence="3" id="KW-0489">Methyltransferase</keyword>
<protein>
    <submittedName>
        <fullName evidence="3">Class I SAM-dependent methyltransferase</fullName>
    </submittedName>
</protein>
<dbReference type="OrthoDB" id="9777638at2"/>
<feature type="domain" description="Methyltransferase" evidence="2">
    <location>
        <begin position="58"/>
        <end position="152"/>
    </location>
</feature>
<dbReference type="Gene3D" id="3.40.50.150">
    <property type="entry name" value="Vaccinia Virus protein VP39"/>
    <property type="match status" value="1"/>
</dbReference>
<evidence type="ECO:0000259" key="2">
    <source>
        <dbReference type="Pfam" id="PF13649"/>
    </source>
</evidence>
<dbReference type="GO" id="GO:0032259">
    <property type="term" value="P:methylation"/>
    <property type="evidence" value="ECO:0007669"/>
    <property type="project" value="UniProtKB-KW"/>
</dbReference>
<dbReference type="InterPro" id="IPR041698">
    <property type="entry name" value="Methyltransf_25"/>
</dbReference>
<proteinExistence type="predicted"/>
<dbReference type="Proteomes" id="UP000321595">
    <property type="component" value="Chromosome"/>
</dbReference>
<dbReference type="KEGG" id="bbae:FRD01_18925"/>
<dbReference type="PANTHER" id="PTHR43861">
    <property type="entry name" value="TRANS-ACONITATE 2-METHYLTRANSFERASE-RELATED"/>
    <property type="match status" value="1"/>
</dbReference>
<keyword evidence="4" id="KW-1185">Reference proteome</keyword>
<organism evidence="3 4">
    <name type="scientific">Microvenator marinus</name>
    <dbReference type="NCBI Taxonomy" id="2600177"/>
    <lineage>
        <taxon>Bacteria</taxon>
        <taxon>Deltaproteobacteria</taxon>
        <taxon>Bradymonadales</taxon>
        <taxon>Microvenatoraceae</taxon>
        <taxon>Microvenator</taxon>
    </lineage>
</organism>
<reference evidence="3 4" key="1">
    <citation type="submission" date="2019-08" db="EMBL/GenBank/DDBJ databases">
        <authorList>
            <person name="Liang Q."/>
        </authorList>
    </citation>
    <scope>NUCLEOTIDE SEQUENCE [LARGE SCALE GENOMIC DNA]</scope>
    <source>
        <strain evidence="3 4">V1718</strain>
    </source>
</reference>
<accession>A0A5B8Y0T0</accession>
<dbReference type="InterPro" id="IPR029063">
    <property type="entry name" value="SAM-dependent_MTases_sf"/>
</dbReference>
<dbReference type="Pfam" id="PF13649">
    <property type="entry name" value="Methyltransf_25"/>
    <property type="match status" value="1"/>
</dbReference>
<dbReference type="CDD" id="cd02440">
    <property type="entry name" value="AdoMet_MTases"/>
    <property type="match status" value="1"/>
</dbReference>
<dbReference type="GO" id="GO:0008168">
    <property type="term" value="F:methyltransferase activity"/>
    <property type="evidence" value="ECO:0007669"/>
    <property type="project" value="UniProtKB-KW"/>
</dbReference>
<sequence length="237" mass="26675">MFHPKGPTFLELARQALSSTTEGYDMLAPKFEYTPFRTPDELVQKLAEVAANKPMDDVLDLACGTGALARALAPKVEHSALGIDISEGMIAEAKRLAKDEGVDAKFQVMNLFDMRFNEQFDAVVTSGAFGHILEPEQPQFVDLIWKALRPGGRFLFWTTPMPSATEPVYWAARGFNAAMHVRNILVQPPFIMFYLTFTLERASELLWKRGFEVKVETPFEKGDYARARLVIATKPER</sequence>